<comment type="caution">
    <text evidence="4">The sequence shown here is derived from an EMBL/GenBank/DDBJ whole genome shotgun (WGS) entry which is preliminary data.</text>
</comment>
<dbReference type="InterPro" id="IPR027450">
    <property type="entry name" value="AlkB-like"/>
</dbReference>
<protein>
    <submittedName>
        <fullName evidence="4">2OG-Fe(II) oxygenase superfamily-domain containing protein</fullName>
    </submittedName>
</protein>
<dbReference type="InterPro" id="IPR032854">
    <property type="entry name" value="ALKBH3"/>
</dbReference>
<dbReference type="OrthoDB" id="206288at2759"/>
<evidence type="ECO:0000259" key="3">
    <source>
        <dbReference type="Pfam" id="PF13532"/>
    </source>
</evidence>
<accession>A0A9K3PER1</accession>
<keyword evidence="5" id="KW-1185">Reference proteome</keyword>
<dbReference type="PANTHER" id="PTHR31212:SF4">
    <property type="entry name" value="ALPHA-KETOGLUTARATE-DEPENDENT DIOXYGENASE ALKB HOMOLOG 3"/>
    <property type="match status" value="1"/>
</dbReference>
<dbReference type="GO" id="GO:0051213">
    <property type="term" value="F:dioxygenase activity"/>
    <property type="evidence" value="ECO:0007669"/>
    <property type="project" value="InterPro"/>
</dbReference>
<dbReference type="InterPro" id="IPR003105">
    <property type="entry name" value="SRA_YDG"/>
</dbReference>
<proteinExistence type="predicted"/>
<dbReference type="AlphaFoldDB" id="A0A9K3PER1"/>
<dbReference type="GO" id="GO:0006307">
    <property type="term" value="P:DNA alkylation repair"/>
    <property type="evidence" value="ECO:0007669"/>
    <property type="project" value="InterPro"/>
</dbReference>
<feature type="domain" description="Alpha-ketoglutarate-dependent dioxygenase AlkB-like" evidence="3">
    <location>
        <begin position="141"/>
        <end position="345"/>
    </location>
</feature>
<feature type="domain" description="YDG" evidence="2">
    <location>
        <begin position="387"/>
        <end position="521"/>
    </location>
</feature>
<dbReference type="PANTHER" id="PTHR31212">
    <property type="entry name" value="ALPHA-KETOGLUTARATE-DEPENDENT DIOXYGENASE ALKB HOMOLOG 3"/>
    <property type="match status" value="1"/>
</dbReference>
<feature type="region of interest" description="Disordered" evidence="1">
    <location>
        <begin position="1"/>
        <end position="25"/>
    </location>
</feature>
<organism evidence="4 5">
    <name type="scientific">Nitzschia inconspicua</name>
    <dbReference type="NCBI Taxonomy" id="303405"/>
    <lineage>
        <taxon>Eukaryota</taxon>
        <taxon>Sar</taxon>
        <taxon>Stramenopiles</taxon>
        <taxon>Ochrophyta</taxon>
        <taxon>Bacillariophyta</taxon>
        <taxon>Bacillariophyceae</taxon>
        <taxon>Bacillariophycidae</taxon>
        <taxon>Bacillariales</taxon>
        <taxon>Bacillariaceae</taxon>
        <taxon>Nitzschia</taxon>
    </lineage>
</organism>
<dbReference type="Pfam" id="PF02182">
    <property type="entry name" value="SAD_SRA"/>
    <property type="match status" value="1"/>
</dbReference>
<feature type="compositionally biased region" description="Basic and acidic residues" evidence="1">
    <location>
        <begin position="1"/>
        <end position="13"/>
    </location>
</feature>
<evidence type="ECO:0000256" key="1">
    <source>
        <dbReference type="SAM" id="MobiDB-lite"/>
    </source>
</evidence>
<gene>
    <name evidence="4" type="ORF">IV203_022568</name>
</gene>
<dbReference type="Proteomes" id="UP000693970">
    <property type="component" value="Unassembled WGS sequence"/>
</dbReference>
<name>A0A9K3PER1_9STRA</name>
<reference evidence="4" key="2">
    <citation type="submission" date="2021-04" db="EMBL/GenBank/DDBJ databases">
        <authorList>
            <person name="Podell S."/>
        </authorList>
    </citation>
    <scope>NUCLEOTIDE SEQUENCE</scope>
    <source>
        <strain evidence="4">Hildebrandi</strain>
    </source>
</reference>
<dbReference type="EMBL" id="JAGRRH010000023">
    <property type="protein sequence ID" value="KAG7344560.1"/>
    <property type="molecule type" value="Genomic_DNA"/>
</dbReference>
<evidence type="ECO:0000259" key="2">
    <source>
        <dbReference type="Pfam" id="PF02182"/>
    </source>
</evidence>
<sequence length="599" mass="68016">MKQKRGQRDGDNKTRRHAPGVVVPLAKKKRRVLRSKLGSLKSSSLTVESRPTTGSSTRLPGVYQILSNHQRGNIQDQTTLPFVRLSPRQPTKGDTQLRLLLTRKTYDSKSQSWTEKEHYFCCNDKTDNGPILIPLSRGGQIHIFPNYIDPKTCLDIKTELVGQTNCWRNYAIQGGLEPRLQCLFHEKATQDDSVPQPGYAYAQTTMKARPLSMAPKLQDLSRSIAKDRNLEYFNIGVNCVLYRDNTDSIGDHTDDDQDEERIFCAVIQCTVPRKIQINTLSKYSKTLQHGDEILDIFLQTGDCYEMDGQMQEYYSHSVPKVHWSAKKNKDRTDQHPLERISVVLRHGTEKYMKKDNGKVVQDIFKPKPTIRYTMGPIENIVENSSYTRPELKHHGAFQLMQRGISGSGKAGADAIIVTGKRTGYDNGTELCYEAEWSIGGNALCRSYDEGYDIRVFRSEEYCQQQFGPASISDTTIDETSSSVNRTGRNRVFYLYGGLFRIDRVEKPAEEKGAYKFHLVKQNRSDTASAKHVPLLFSALPDCPTITTTSLLYEWLRPRKTSAVPWLSNYLFSRQAINLAASGSREELLLCLCLLQLKQS</sequence>
<evidence type="ECO:0000313" key="4">
    <source>
        <dbReference type="EMBL" id="KAG7344560.1"/>
    </source>
</evidence>
<dbReference type="Pfam" id="PF13532">
    <property type="entry name" value="2OG-FeII_Oxy_2"/>
    <property type="match status" value="1"/>
</dbReference>
<evidence type="ECO:0000313" key="5">
    <source>
        <dbReference type="Proteomes" id="UP000693970"/>
    </source>
</evidence>
<reference evidence="4" key="1">
    <citation type="journal article" date="2021" name="Sci. Rep.">
        <title>Diploid genomic architecture of Nitzschia inconspicua, an elite biomass production diatom.</title>
        <authorList>
            <person name="Oliver A."/>
            <person name="Podell S."/>
            <person name="Pinowska A."/>
            <person name="Traller J.C."/>
            <person name="Smith S.R."/>
            <person name="McClure R."/>
            <person name="Beliaev A."/>
            <person name="Bohutskyi P."/>
            <person name="Hill E.A."/>
            <person name="Rabines A."/>
            <person name="Zheng H."/>
            <person name="Allen L.Z."/>
            <person name="Kuo A."/>
            <person name="Grigoriev I.V."/>
            <person name="Allen A.E."/>
            <person name="Hazlebeck D."/>
            <person name="Allen E.E."/>
        </authorList>
    </citation>
    <scope>NUCLEOTIDE SEQUENCE</scope>
    <source>
        <strain evidence="4">Hildebrandi</strain>
    </source>
</reference>